<evidence type="ECO:0000256" key="1">
    <source>
        <dbReference type="ARBA" id="ARBA00006768"/>
    </source>
</evidence>
<gene>
    <name evidence="8" type="ORF">RM445_06390</name>
</gene>
<dbReference type="Pfam" id="PF03636">
    <property type="entry name" value="Glyco_hydro_65N"/>
    <property type="match status" value="1"/>
</dbReference>
<evidence type="ECO:0000259" key="7">
    <source>
        <dbReference type="Pfam" id="PF03636"/>
    </source>
</evidence>
<feature type="domain" description="Glycoside hydrolase family 65 central catalytic" evidence="5">
    <location>
        <begin position="348"/>
        <end position="719"/>
    </location>
</feature>
<comment type="caution">
    <text evidence="8">The sequence shown here is derived from an EMBL/GenBank/DDBJ whole genome shotgun (WGS) entry which is preliminary data.</text>
</comment>
<dbReference type="Pfam" id="PF03632">
    <property type="entry name" value="Glyco_hydro_65m"/>
    <property type="match status" value="1"/>
</dbReference>
<dbReference type="GO" id="GO:0016787">
    <property type="term" value="F:hydrolase activity"/>
    <property type="evidence" value="ECO:0007669"/>
    <property type="project" value="UniProtKB-KW"/>
</dbReference>
<keyword evidence="4" id="KW-0326">Glycosidase</keyword>
<accession>A0ABU2N5W2</accession>
<keyword evidence="9" id="KW-1185">Reference proteome</keyword>
<dbReference type="InterPro" id="IPR005194">
    <property type="entry name" value="Glyco_hydro_65_C"/>
</dbReference>
<evidence type="ECO:0000259" key="5">
    <source>
        <dbReference type="Pfam" id="PF03632"/>
    </source>
</evidence>
<sequence length="801" mass="88675">MTDVTDSAWLVEETGFGPEGFDRARANYHETIFTVGNGRLGTRGSLEEGHLGQLSGTFLGGVYDGHEVPVIDLVNVPDWLDTAVYVDGVRLDVDTCTVVEHRRVLDLRDGVLTRSTLFEDADGRRTRLETERCASMADRRICALRLTVTPENHDGQIVVETGIDGDRRNLEALPVYPAGTVFDVRTRWEKWALAKHMEQTARSAADTLYLQMRTLDTGVELGFLASTTFATPPVHRAAQQRSERVTERTVHGGAPVRMEKLVAICTSRDPDASGPLPDRCRSALAEQEGFGSAGFDGAGFGSAGFDGAGFDGAGFDGVVAASRAVWEQLWDACACEVVGDERFTRALRFGLYHLLITANPDDPTVNIGAKSLSGEGYRGHVFWDTEIFMLPFFILTQPDTARALLRYRHHTLDGARANSREYGTGGARYAWESADTGREECPQFTPDGANRFWTREEEVHVSADVAYGIFRYVEATGDTAFLHDYGAEVLFETSRFWVDRVAASPAGGYELRQVMGPDEFHSHIDNNAFTNRLAQWHLTRTVALYDELRDRHPDVLAAVATTIGLKPDERDRWQAVAEGIVGPRTVAGVIEQFTGYFDRDDIPITEWDDNDMPRYPKGYHHFNCETTKLLKQPDVVMLNYLLPDEFSAEVKKANFEYYEKRTLHKSSLSPSIHAIIGMEVGDTTRAVQYFERSVLVDLADNQGNTAEGMHIASAGGTWQILVNGFGGLRVLGGRLSFTPWLPGDWQGIRFRLRWRGRPVHVSVDHGHVELLLGGDAGGTEGVLVGGREVTLTAGEPVRVAR</sequence>
<evidence type="ECO:0000256" key="3">
    <source>
        <dbReference type="ARBA" id="ARBA00022679"/>
    </source>
</evidence>
<keyword evidence="3" id="KW-0808">Transferase</keyword>
<dbReference type="InterPro" id="IPR012341">
    <property type="entry name" value="6hp_glycosidase-like_sf"/>
</dbReference>
<evidence type="ECO:0000256" key="4">
    <source>
        <dbReference type="ARBA" id="ARBA00023295"/>
    </source>
</evidence>
<evidence type="ECO:0000313" key="8">
    <source>
        <dbReference type="EMBL" id="MDT0349150.1"/>
    </source>
</evidence>
<dbReference type="Proteomes" id="UP001183202">
    <property type="component" value="Unassembled WGS sequence"/>
</dbReference>
<dbReference type="SUPFAM" id="SSF48208">
    <property type="entry name" value="Six-hairpin glycosidases"/>
    <property type="match status" value="1"/>
</dbReference>
<feature type="domain" description="Glycoside hydrolase family 65 C-terminal" evidence="6">
    <location>
        <begin position="728"/>
        <end position="791"/>
    </location>
</feature>
<name>A0ABU2N5W2_9PSEU</name>
<keyword evidence="8" id="KW-0378">Hydrolase</keyword>
<dbReference type="InterPro" id="IPR008928">
    <property type="entry name" value="6-hairpin_glycosidase_sf"/>
</dbReference>
<organism evidence="8 9">
    <name type="scientific">Pseudonocardia charpentierae</name>
    <dbReference type="NCBI Taxonomy" id="3075545"/>
    <lineage>
        <taxon>Bacteria</taxon>
        <taxon>Bacillati</taxon>
        <taxon>Actinomycetota</taxon>
        <taxon>Actinomycetes</taxon>
        <taxon>Pseudonocardiales</taxon>
        <taxon>Pseudonocardiaceae</taxon>
        <taxon>Pseudonocardia</taxon>
    </lineage>
</organism>
<comment type="similarity">
    <text evidence="1">Belongs to the glycosyl hydrolase 65 family.</text>
</comment>
<proteinExistence type="inferred from homology"/>
<dbReference type="InterPro" id="IPR037018">
    <property type="entry name" value="GH65_N"/>
</dbReference>
<dbReference type="InterPro" id="IPR005196">
    <property type="entry name" value="Glyco_hydro_65_N"/>
</dbReference>
<evidence type="ECO:0000259" key="6">
    <source>
        <dbReference type="Pfam" id="PF03633"/>
    </source>
</evidence>
<keyword evidence="2" id="KW-0328">Glycosyltransferase</keyword>
<dbReference type="Pfam" id="PF03633">
    <property type="entry name" value="Glyco_hydro_65C"/>
    <property type="match status" value="1"/>
</dbReference>
<evidence type="ECO:0000313" key="9">
    <source>
        <dbReference type="Proteomes" id="UP001183202"/>
    </source>
</evidence>
<reference evidence="9" key="1">
    <citation type="submission" date="2023-07" db="EMBL/GenBank/DDBJ databases">
        <title>30 novel species of actinomycetes from the DSMZ collection.</title>
        <authorList>
            <person name="Nouioui I."/>
        </authorList>
    </citation>
    <scope>NUCLEOTIDE SEQUENCE [LARGE SCALE GENOMIC DNA]</scope>
    <source>
        <strain evidence="9">DSM 45834</strain>
    </source>
</reference>
<protein>
    <submittedName>
        <fullName evidence="8">Glycosyl hydrolase family 65 protein</fullName>
    </submittedName>
</protein>
<feature type="domain" description="Glycoside hydrolase family 65 N-terminal" evidence="7">
    <location>
        <begin position="19"/>
        <end position="268"/>
    </location>
</feature>
<dbReference type="InterPro" id="IPR005195">
    <property type="entry name" value="Glyco_hydro_65_M"/>
</dbReference>
<dbReference type="RefSeq" id="WP_311555132.1">
    <property type="nucleotide sequence ID" value="NZ_JAVREJ010000003.1"/>
</dbReference>
<dbReference type="SUPFAM" id="SSF74650">
    <property type="entry name" value="Galactose mutarotase-like"/>
    <property type="match status" value="1"/>
</dbReference>
<dbReference type="Gene3D" id="2.70.98.40">
    <property type="entry name" value="Glycoside hydrolase, family 65, N-terminal domain"/>
    <property type="match status" value="1"/>
</dbReference>
<dbReference type="InterPro" id="IPR017045">
    <property type="entry name" value="Malt_Pase/Glycosyl_Hdrlase"/>
</dbReference>
<dbReference type="InterPro" id="IPR011013">
    <property type="entry name" value="Gal_mutarotase_sf_dom"/>
</dbReference>
<dbReference type="EMBL" id="JAVREJ010000003">
    <property type="protein sequence ID" value="MDT0349150.1"/>
    <property type="molecule type" value="Genomic_DNA"/>
</dbReference>
<dbReference type="PANTHER" id="PTHR11051">
    <property type="entry name" value="GLYCOSYL HYDROLASE-RELATED"/>
    <property type="match status" value="1"/>
</dbReference>
<evidence type="ECO:0000256" key="2">
    <source>
        <dbReference type="ARBA" id="ARBA00022676"/>
    </source>
</evidence>
<dbReference type="Gene3D" id="2.60.420.10">
    <property type="entry name" value="Maltose phosphorylase, domain 3"/>
    <property type="match status" value="1"/>
</dbReference>
<dbReference type="PIRSF" id="PIRSF036289">
    <property type="entry name" value="Glycosyl_hydrolase_malt_phosph"/>
    <property type="match status" value="1"/>
</dbReference>
<dbReference type="PANTHER" id="PTHR11051:SF8">
    <property type="entry name" value="PROTEIN-GLUCOSYLGALACTOSYLHYDROXYLYSINE GLUCOSIDASE"/>
    <property type="match status" value="1"/>
</dbReference>
<dbReference type="Gene3D" id="1.50.10.10">
    <property type="match status" value="1"/>
</dbReference>